<evidence type="ECO:0000313" key="2">
    <source>
        <dbReference type="Proteomes" id="UP000638981"/>
    </source>
</evidence>
<keyword evidence="2" id="KW-1185">Reference proteome</keyword>
<reference evidence="1" key="1">
    <citation type="journal article" date="2014" name="Int. J. Syst. Evol. Microbiol.">
        <title>Complete genome sequence of Corynebacterium casei LMG S-19264T (=DSM 44701T), isolated from a smear-ripened cheese.</title>
        <authorList>
            <consortium name="US DOE Joint Genome Institute (JGI-PGF)"/>
            <person name="Walter F."/>
            <person name="Albersmeier A."/>
            <person name="Kalinowski J."/>
            <person name="Ruckert C."/>
        </authorList>
    </citation>
    <scope>NUCLEOTIDE SEQUENCE</scope>
    <source>
        <strain evidence="1">KCTC 23310</strain>
    </source>
</reference>
<comment type="caution">
    <text evidence="1">The sequence shown here is derived from an EMBL/GenBank/DDBJ whole genome shotgun (WGS) entry which is preliminary data.</text>
</comment>
<gene>
    <name evidence="1" type="ORF">GCM10007315_26230</name>
</gene>
<organism evidence="1 2">
    <name type="scientific">Neogemmobacter tilapiae</name>
    <dbReference type="NCBI Taxonomy" id="875041"/>
    <lineage>
        <taxon>Bacteria</taxon>
        <taxon>Pseudomonadati</taxon>
        <taxon>Pseudomonadota</taxon>
        <taxon>Alphaproteobacteria</taxon>
        <taxon>Rhodobacterales</taxon>
        <taxon>Paracoccaceae</taxon>
        <taxon>Neogemmobacter</taxon>
    </lineage>
</organism>
<proteinExistence type="predicted"/>
<accession>A0A918TUT9</accession>
<dbReference type="AlphaFoldDB" id="A0A918TUT9"/>
<protein>
    <submittedName>
        <fullName evidence="1">Uncharacterized protein</fullName>
    </submittedName>
</protein>
<name>A0A918TUT9_9RHOB</name>
<sequence>MRVWALGLVAVVWAGGAWAETPPRTDMNACYGETLEVSIVARDKDGIELERTDFSLPQPQGWEAYPVGQTDGLRWLPCQKEPVEVGGIIGTFVEPRLGQVTDMFKVPFGVKMWQLRIDHYNPEYEDEYANRHFEHIATSNPQTIEGFRYQRWQNTPPVGGGWIWPDRYKSPIGDFITAQCTLLCVVSYRLKKHLKIRYDFKLDIYVEVPPFIEIDQAVRGQIQSYMKD</sequence>
<dbReference type="EMBL" id="BMYJ01000008">
    <property type="protein sequence ID" value="GHC61024.1"/>
    <property type="molecule type" value="Genomic_DNA"/>
</dbReference>
<dbReference type="Proteomes" id="UP000638981">
    <property type="component" value="Unassembled WGS sequence"/>
</dbReference>
<evidence type="ECO:0000313" key="1">
    <source>
        <dbReference type="EMBL" id="GHC61024.1"/>
    </source>
</evidence>
<reference evidence="1" key="2">
    <citation type="submission" date="2020-09" db="EMBL/GenBank/DDBJ databases">
        <authorList>
            <person name="Sun Q."/>
            <person name="Kim S."/>
        </authorList>
    </citation>
    <scope>NUCLEOTIDE SEQUENCE</scope>
    <source>
        <strain evidence="1">KCTC 23310</strain>
    </source>
</reference>